<dbReference type="Pfam" id="PF13310">
    <property type="entry name" value="Virulence_RhuM"/>
    <property type="match status" value="1"/>
</dbReference>
<protein>
    <submittedName>
        <fullName evidence="2">Uncharacterized protein</fullName>
    </submittedName>
</protein>
<sequence length="342" mass="38743">MADPSSTSDPQPPKALIYVTARGERVELRVDLENQTMWLSQSEIAELFGVTRENVNIHITNIYKDEELDAESTSKESLQVRLEGKREVSRPIKLHNLDAIISVGYRVNSKQGTIFRKWATGALVQLLTKGFVVDADKLKGNVDRLRELREIIRDIRSDEANMYAELRHICAMCQDYDPKSKLCQEFFANFQNRLLYAVTAHTSAELIKARANAKSENMGLTAWKGDRVLKADTDVAKNYLGKIELQDLNRLVGMVLDFFEDQTERGLLVTMTDAEKKLLEILTLNSRVMLKGFGRVTAKKAKDHAHTQYELYKETQRMKNVAELGNAAKALPKPPRSKKSTG</sequence>
<dbReference type="PANTHER" id="PTHR35810">
    <property type="entry name" value="CYTOPLASMIC PROTEIN-RELATED"/>
    <property type="match status" value="1"/>
</dbReference>
<feature type="region of interest" description="Disordered" evidence="1">
    <location>
        <begin position="323"/>
        <end position="342"/>
    </location>
</feature>
<evidence type="ECO:0000313" key="2">
    <source>
        <dbReference type="EMBL" id="AGK57519.1"/>
    </source>
</evidence>
<dbReference type="OrthoDB" id="9802752at2"/>
<dbReference type="Proteomes" id="UP000005952">
    <property type="component" value="Chromosome"/>
</dbReference>
<accession>N0B232</accession>
<dbReference type="eggNOG" id="COG3943">
    <property type="taxonomic scope" value="Bacteria"/>
</dbReference>
<organism evidence="2 3">
    <name type="scientific">Hyphomicrobium denitrificans 1NES1</name>
    <dbReference type="NCBI Taxonomy" id="670307"/>
    <lineage>
        <taxon>Bacteria</taxon>
        <taxon>Pseudomonadati</taxon>
        <taxon>Pseudomonadota</taxon>
        <taxon>Alphaproteobacteria</taxon>
        <taxon>Hyphomicrobiales</taxon>
        <taxon>Hyphomicrobiaceae</taxon>
        <taxon>Hyphomicrobium</taxon>
    </lineage>
</organism>
<dbReference type="EMBL" id="CP005587">
    <property type="protein sequence ID" value="AGK57519.1"/>
    <property type="molecule type" value="Genomic_DNA"/>
</dbReference>
<dbReference type="KEGG" id="hdt:HYPDE_29218"/>
<dbReference type="STRING" id="670307.HYPDE_29218"/>
<reference evidence="2 3" key="1">
    <citation type="journal article" date="2013" name="Genome Announc.">
        <title>Genome sequences for three denitrifying bacterial strains isolated from a uranium- and nitrate-contaminated subsurface environment.</title>
        <authorList>
            <person name="Venkatramanan R."/>
            <person name="Prakash O."/>
            <person name="Woyke T."/>
            <person name="Chain P."/>
            <person name="Goodwin L.A."/>
            <person name="Watson D."/>
            <person name="Brooks S."/>
            <person name="Kostka J.E."/>
            <person name="Green S.J."/>
        </authorList>
    </citation>
    <scope>NUCLEOTIDE SEQUENCE [LARGE SCALE GENOMIC DNA]</scope>
    <source>
        <strain evidence="2 3">1NES1</strain>
    </source>
</reference>
<dbReference type="HOGENOM" id="CLU_048266_0_0_5"/>
<dbReference type="AlphaFoldDB" id="N0B232"/>
<evidence type="ECO:0000313" key="3">
    <source>
        <dbReference type="Proteomes" id="UP000005952"/>
    </source>
</evidence>
<dbReference type="PIRSF" id="PIRSF015268">
    <property type="entry name" value="Virulence_RhuM"/>
    <property type="match status" value="1"/>
</dbReference>
<proteinExistence type="predicted"/>
<name>N0B232_9HYPH</name>
<dbReference type="PANTHER" id="PTHR35810:SF1">
    <property type="entry name" value="CYTOPLASMIC PROTEIN"/>
    <property type="match status" value="1"/>
</dbReference>
<keyword evidence="3" id="KW-1185">Reference proteome</keyword>
<gene>
    <name evidence="2" type="ORF">HYPDE_29218</name>
</gene>
<dbReference type="InterPro" id="IPR011204">
    <property type="entry name" value="Virulence_RhuM-like"/>
</dbReference>
<dbReference type="RefSeq" id="WP_015597554.1">
    <property type="nucleotide sequence ID" value="NC_021172.1"/>
</dbReference>
<evidence type="ECO:0000256" key="1">
    <source>
        <dbReference type="SAM" id="MobiDB-lite"/>
    </source>
</evidence>